<evidence type="ECO:0000313" key="1">
    <source>
        <dbReference type="EMBL" id="OTG08718.1"/>
    </source>
</evidence>
<sequence length="60" mass="6881">MQEIARRKKVQVLGNRKTRKIEVKPRFNRFGDLKRAPICNSSTSASATFCNKVMVKCILL</sequence>
<evidence type="ECO:0000313" key="2">
    <source>
        <dbReference type="Proteomes" id="UP000215914"/>
    </source>
</evidence>
<gene>
    <name evidence="1" type="ORF">HannXRQ_Chr11g0344871</name>
</gene>
<dbReference type="InParanoid" id="A0A251TCC0"/>
<proteinExistence type="predicted"/>
<keyword evidence="2" id="KW-1185">Reference proteome</keyword>
<protein>
    <submittedName>
        <fullName evidence="1">Uncharacterized protein</fullName>
    </submittedName>
</protein>
<reference evidence="2" key="1">
    <citation type="journal article" date="2017" name="Nature">
        <title>The sunflower genome provides insights into oil metabolism, flowering and Asterid evolution.</title>
        <authorList>
            <person name="Badouin H."/>
            <person name="Gouzy J."/>
            <person name="Grassa C.J."/>
            <person name="Murat F."/>
            <person name="Staton S.E."/>
            <person name="Cottret L."/>
            <person name="Lelandais-Briere C."/>
            <person name="Owens G.L."/>
            <person name="Carrere S."/>
            <person name="Mayjonade B."/>
            <person name="Legrand L."/>
            <person name="Gill N."/>
            <person name="Kane N.C."/>
            <person name="Bowers J.E."/>
            <person name="Hubner S."/>
            <person name="Bellec A."/>
            <person name="Berard A."/>
            <person name="Berges H."/>
            <person name="Blanchet N."/>
            <person name="Boniface M.C."/>
            <person name="Brunel D."/>
            <person name="Catrice O."/>
            <person name="Chaidir N."/>
            <person name="Claudel C."/>
            <person name="Donnadieu C."/>
            <person name="Faraut T."/>
            <person name="Fievet G."/>
            <person name="Helmstetter N."/>
            <person name="King M."/>
            <person name="Knapp S.J."/>
            <person name="Lai Z."/>
            <person name="Le Paslier M.C."/>
            <person name="Lippi Y."/>
            <person name="Lorenzon L."/>
            <person name="Mandel J.R."/>
            <person name="Marage G."/>
            <person name="Marchand G."/>
            <person name="Marquand E."/>
            <person name="Bret-Mestries E."/>
            <person name="Morien E."/>
            <person name="Nambeesan S."/>
            <person name="Nguyen T."/>
            <person name="Pegot-Espagnet P."/>
            <person name="Pouilly N."/>
            <person name="Raftis F."/>
            <person name="Sallet E."/>
            <person name="Schiex T."/>
            <person name="Thomas J."/>
            <person name="Vandecasteele C."/>
            <person name="Vares D."/>
            <person name="Vear F."/>
            <person name="Vautrin S."/>
            <person name="Crespi M."/>
            <person name="Mangin B."/>
            <person name="Burke J.M."/>
            <person name="Salse J."/>
            <person name="Munos S."/>
            <person name="Vincourt P."/>
            <person name="Rieseberg L.H."/>
            <person name="Langlade N.B."/>
        </authorList>
    </citation>
    <scope>NUCLEOTIDE SEQUENCE [LARGE SCALE GENOMIC DNA]</scope>
    <source>
        <strain evidence="2">cv. SF193</strain>
    </source>
</reference>
<name>A0A251TCC0_HELAN</name>
<dbReference type="EMBL" id="CM007900">
    <property type="protein sequence ID" value="OTG08718.1"/>
    <property type="molecule type" value="Genomic_DNA"/>
</dbReference>
<dbReference type="AlphaFoldDB" id="A0A251TCC0"/>
<organism evidence="1 2">
    <name type="scientific">Helianthus annuus</name>
    <name type="common">Common sunflower</name>
    <dbReference type="NCBI Taxonomy" id="4232"/>
    <lineage>
        <taxon>Eukaryota</taxon>
        <taxon>Viridiplantae</taxon>
        <taxon>Streptophyta</taxon>
        <taxon>Embryophyta</taxon>
        <taxon>Tracheophyta</taxon>
        <taxon>Spermatophyta</taxon>
        <taxon>Magnoliopsida</taxon>
        <taxon>eudicotyledons</taxon>
        <taxon>Gunneridae</taxon>
        <taxon>Pentapetalae</taxon>
        <taxon>asterids</taxon>
        <taxon>campanulids</taxon>
        <taxon>Asterales</taxon>
        <taxon>Asteraceae</taxon>
        <taxon>Asteroideae</taxon>
        <taxon>Heliantheae alliance</taxon>
        <taxon>Heliantheae</taxon>
        <taxon>Helianthus</taxon>
    </lineage>
</organism>
<accession>A0A251TCC0</accession>
<dbReference type="Proteomes" id="UP000215914">
    <property type="component" value="Chromosome 11"/>
</dbReference>